<comment type="subcellular location">
    <subcellularLocation>
        <location evidence="1">Cytoplasm</location>
    </subcellularLocation>
    <subcellularLocation>
        <location evidence="2">Nucleus</location>
        <location evidence="2">Nucleolus</location>
    </subcellularLocation>
</comment>
<dbReference type="GO" id="GO:0003723">
    <property type="term" value="F:RNA binding"/>
    <property type="evidence" value="ECO:0007669"/>
    <property type="project" value="TreeGrafter"/>
</dbReference>
<dbReference type="GO" id="GO:0071051">
    <property type="term" value="P:poly(A)-dependent snoRNA 3'-end processing"/>
    <property type="evidence" value="ECO:0007669"/>
    <property type="project" value="TreeGrafter"/>
</dbReference>
<evidence type="ECO:0000259" key="10">
    <source>
        <dbReference type="Pfam" id="PF03725"/>
    </source>
</evidence>
<dbReference type="FunFam" id="3.30.230.70:FF:000004">
    <property type="entry name" value="Exosome complex component Rrp41"/>
    <property type="match status" value="1"/>
</dbReference>
<reference evidence="11" key="1">
    <citation type="submission" date="2015-11" db="EMBL/GenBank/DDBJ databases">
        <title>De novo transcriptome assembly of four potential Pierce s Disease insect vectors from Arizona vineyards.</title>
        <authorList>
            <person name="Tassone E.E."/>
        </authorList>
    </citation>
    <scope>NUCLEOTIDE SEQUENCE</scope>
</reference>
<evidence type="ECO:0000256" key="5">
    <source>
        <dbReference type="ARBA" id="ARBA00022835"/>
    </source>
</evidence>
<feature type="domain" description="Exoribonuclease phosphorolytic" evidence="10">
    <location>
        <begin position="156"/>
        <end position="223"/>
    </location>
</feature>
<name>A0A1B6GLS2_9HEMI</name>
<feature type="domain" description="Exoribonuclease phosphorolytic" evidence="9">
    <location>
        <begin position="21"/>
        <end position="152"/>
    </location>
</feature>
<dbReference type="GO" id="GO:0000177">
    <property type="term" value="C:cytoplasmic exosome (RNase complex)"/>
    <property type="evidence" value="ECO:0007669"/>
    <property type="project" value="TreeGrafter"/>
</dbReference>
<dbReference type="SUPFAM" id="SSF55666">
    <property type="entry name" value="Ribonuclease PH domain 2-like"/>
    <property type="match status" value="1"/>
</dbReference>
<evidence type="ECO:0000256" key="7">
    <source>
        <dbReference type="ARBA" id="ARBA00062379"/>
    </source>
</evidence>
<dbReference type="InterPro" id="IPR050080">
    <property type="entry name" value="RNase_PH"/>
</dbReference>
<evidence type="ECO:0000256" key="8">
    <source>
        <dbReference type="ARBA" id="ARBA00073078"/>
    </source>
</evidence>
<evidence type="ECO:0000313" key="11">
    <source>
        <dbReference type="EMBL" id="JAS63402.1"/>
    </source>
</evidence>
<dbReference type="Pfam" id="PF01138">
    <property type="entry name" value="RNase_PH"/>
    <property type="match status" value="1"/>
</dbReference>
<evidence type="ECO:0000259" key="9">
    <source>
        <dbReference type="Pfam" id="PF01138"/>
    </source>
</evidence>
<dbReference type="GO" id="GO:0000176">
    <property type="term" value="C:nuclear exosome (RNase complex)"/>
    <property type="evidence" value="ECO:0007669"/>
    <property type="project" value="TreeGrafter"/>
</dbReference>
<dbReference type="AlphaFoldDB" id="A0A1B6GLS2"/>
<accession>A0A1B6GLS2</accession>
<dbReference type="PANTHER" id="PTHR11953">
    <property type="entry name" value="EXOSOME COMPLEX COMPONENT"/>
    <property type="match status" value="1"/>
</dbReference>
<comment type="function">
    <text evidence="6">Non-catalytic component of the RNA exosome complex which has 3'-&gt;5' exoribonuclease activity and participates in a multitude of cellular RNA processing and degradation events.</text>
</comment>
<proteinExistence type="inferred from homology"/>
<sequence length="269" mass="29623">MKVMDLLSDQGLRLDGRRANELRKIRCKLGVFDQPDGSAYLEQGNTKVLAAVYGPHQVRGRGQKAIHDAVLVNCQYSMATFSTGERKRRPRGDRKSQEMTMHLRQALTAAIRTELYPRSQIDIFLEVLQADGGNYCACVNAATLALIDAGIPIREFVVACTASLAGGDNCMPLVDISHLEETSGGSNLTVAAMPISGQVVLMDMSQRFHLDHLKKVMDCAMQGCRDVYEILDRALREYLTEVGSASAWGSIDISTQRIMQVVDPNTEDT</sequence>
<dbReference type="PANTHER" id="PTHR11953:SF0">
    <property type="entry name" value="EXOSOME COMPLEX COMPONENT RRP41"/>
    <property type="match status" value="1"/>
</dbReference>
<dbReference type="GO" id="GO:0034475">
    <property type="term" value="P:U4 snRNA 3'-end processing"/>
    <property type="evidence" value="ECO:0007669"/>
    <property type="project" value="TreeGrafter"/>
</dbReference>
<dbReference type="InterPro" id="IPR015847">
    <property type="entry name" value="ExoRNase_PH_dom2"/>
</dbReference>
<dbReference type="GO" id="GO:0005730">
    <property type="term" value="C:nucleolus"/>
    <property type="evidence" value="ECO:0007669"/>
    <property type="project" value="UniProtKB-SubCell"/>
</dbReference>
<dbReference type="CDD" id="cd11370">
    <property type="entry name" value="RNase_PH_RRP41"/>
    <property type="match status" value="1"/>
</dbReference>
<comment type="similarity">
    <text evidence="3">Belongs to the RNase PH family.</text>
</comment>
<dbReference type="InterPro" id="IPR036345">
    <property type="entry name" value="ExoRNase_PH_dom2_sf"/>
</dbReference>
<dbReference type="Pfam" id="PF03725">
    <property type="entry name" value="RNase_PH_C"/>
    <property type="match status" value="1"/>
</dbReference>
<protein>
    <recommendedName>
        <fullName evidence="8">Putative exosome complex component RRP41</fullName>
    </recommendedName>
</protein>
<dbReference type="GO" id="GO:0071028">
    <property type="term" value="P:nuclear mRNA surveillance"/>
    <property type="evidence" value="ECO:0007669"/>
    <property type="project" value="TreeGrafter"/>
</dbReference>
<dbReference type="GO" id="GO:0016075">
    <property type="term" value="P:rRNA catabolic process"/>
    <property type="evidence" value="ECO:0007669"/>
    <property type="project" value="TreeGrafter"/>
</dbReference>
<evidence type="ECO:0000256" key="2">
    <source>
        <dbReference type="ARBA" id="ARBA00004604"/>
    </source>
</evidence>
<evidence type="ECO:0000256" key="1">
    <source>
        <dbReference type="ARBA" id="ARBA00004496"/>
    </source>
</evidence>
<dbReference type="Gene3D" id="3.30.230.70">
    <property type="entry name" value="GHMP Kinase, N-terminal domain"/>
    <property type="match status" value="1"/>
</dbReference>
<dbReference type="EMBL" id="GECZ01006367">
    <property type="protein sequence ID" value="JAS63402.1"/>
    <property type="molecule type" value="Transcribed_RNA"/>
</dbReference>
<organism evidence="11">
    <name type="scientific">Cuerna arida</name>
    <dbReference type="NCBI Taxonomy" id="1464854"/>
    <lineage>
        <taxon>Eukaryota</taxon>
        <taxon>Metazoa</taxon>
        <taxon>Ecdysozoa</taxon>
        <taxon>Arthropoda</taxon>
        <taxon>Hexapoda</taxon>
        <taxon>Insecta</taxon>
        <taxon>Pterygota</taxon>
        <taxon>Neoptera</taxon>
        <taxon>Paraneoptera</taxon>
        <taxon>Hemiptera</taxon>
        <taxon>Auchenorrhyncha</taxon>
        <taxon>Membracoidea</taxon>
        <taxon>Cicadellidae</taxon>
        <taxon>Cicadellinae</taxon>
        <taxon>Proconiini</taxon>
        <taxon>Cuerna</taxon>
    </lineage>
</organism>
<comment type="subunit">
    <text evidence="7">Component of the RNA exosome complex.</text>
</comment>
<keyword evidence="5" id="KW-0271">Exosome</keyword>
<evidence type="ECO:0000256" key="3">
    <source>
        <dbReference type="ARBA" id="ARBA00006678"/>
    </source>
</evidence>
<dbReference type="InterPro" id="IPR020568">
    <property type="entry name" value="Ribosomal_Su5_D2-typ_SF"/>
</dbReference>
<keyword evidence="4" id="KW-0963">Cytoplasm</keyword>
<dbReference type="SUPFAM" id="SSF54211">
    <property type="entry name" value="Ribosomal protein S5 domain 2-like"/>
    <property type="match status" value="1"/>
</dbReference>
<evidence type="ECO:0000256" key="6">
    <source>
        <dbReference type="ARBA" id="ARBA00058393"/>
    </source>
</evidence>
<evidence type="ECO:0000256" key="4">
    <source>
        <dbReference type="ARBA" id="ARBA00022490"/>
    </source>
</evidence>
<gene>
    <name evidence="11" type="ORF">g.43766</name>
</gene>
<dbReference type="InterPro" id="IPR001247">
    <property type="entry name" value="ExoRNase_PH_dom1"/>
</dbReference>
<dbReference type="InterPro" id="IPR027408">
    <property type="entry name" value="PNPase/RNase_PH_dom_sf"/>
</dbReference>